<feature type="compositionally biased region" description="Low complexity" evidence="1">
    <location>
        <begin position="14"/>
        <end position="32"/>
    </location>
</feature>
<proteinExistence type="predicted"/>
<evidence type="ECO:0000313" key="3">
    <source>
        <dbReference type="Proteomes" id="UP000239757"/>
    </source>
</evidence>
<accession>A0A2P5WPI1</accession>
<reference evidence="2 3" key="1">
    <citation type="submission" date="2015-01" db="EMBL/GenBank/DDBJ databases">
        <title>Genome of allotetraploid Gossypium barbadense reveals genomic plasticity and fiber elongation in cotton evolution.</title>
        <authorList>
            <person name="Chen X."/>
            <person name="Liu X."/>
            <person name="Zhao B."/>
            <person name="Zheng H."/>
            <person name="Hu Y."/>
            <person name="Lu G."/>
            <person name="Yang C."/>
            <person name="Chen J."/>
            <person name="Shan C."/>
            <person name="Zhang L."/>
            <person name="Zhou Y."/>
            <person name="Wang L."/>
            <person name="Guo W."/>
            <person name="Bai Y."/>
            <person name="Ruan J."/>
            <person name="Shangguan X."/>
            <person name="Mao Y."/>
            <person name="Jiang J."/>
            <person name="Zhu Y."/>
            <person name="Lei J."/>
            <person name="Kang H."/>
            <person name="Chen S."/>
            <person name="He X."/>
            <person name="Wang R."/>
            <person name="Wang Y."/>
            <person name="Chen J."/>
            <person name="Wang L."/>
            <person name="Yu S."/>
            <person name="Wang B."/>
            <person name="Wei J."/>
            <person name="Song S."/>
            <person name="Lu X."/>
            <person name="Gao Z."/>
            <person name="Gu W."/>
            <person name="Deng X."/>
            <person name="Ma D."/>
            <person name="Wang S."/>
            <person name="Liang W."/>
            <person name="Fang L."/>
            <person name="Cai C."/>
            <person name="Zhu X."/>
            <person name="Zhou B."/>
            <person name="Zhang Y."/>
            <person name="Chen Z."/>
            <person name="Xu S."/>
            <person name="Zhu R."/>
            <person name="Wang S."/>
            <person name="Zhang T."/>
            <person name="Zhao G."/>
        </authorList>
    </citation>
    <scope>NUCLEOTIDE SEQUENCE [LARGE SCALE GENOMIC DNA]</scope>
    <source>
        <strain evidence="3">cv. Xinhai21</strain>
        <tissue evidence="2">Leaf</tissue>
    </source>
</reference>
<organism evidence="2 3">
    <name type="scientific">Gossypium barbadense</name>
    <name type="common">Sea Island cotton</name>
    <name type="synonym">Hibiscus barbadensis</name>
    <dbReference type="NCBI Taxonomy" id="3634"/>
    <lineage>
        <taxon>Eukaryota</taxon>
        <taxon>Viridiplantae</taxon>
        <taxon>Streptophyta</taxon>
        <taxon>Embryophyta</taxon>
        <taxon>Tracheophyta</taxon>
        <taxon>Spermatophyta</taxon>
        <taxon>Magnoliopsida</taxon>
        <taxon>eudicotyledons</taxon>
        <taxon>Gunneridae</taxon>
        <taxon>Pentapetalae</taxon>
        <taxon>rosids</taxon>
        <taxon>malvids</taxon>
        <taxon>Malvales</taxon>
        <taxon>Malvaceae</taxon>
        <taxon>Malvoideae</taxon>
        <taxon>Gossypium</taxon>
    </lineage>
</organism>
<sequence>MLGKEGGRAPKTNPKLLKLQPKGQQGQPYKGYRLPVRSRKTKPDAVGKRGGSLHKAVEEKPEKEKARSELYPVGSEEKQKEK</sequence>
<dbReference type="EMBL" id="KZ666907">
    <property type="protein sequence ID" value="PPR92997.1"/>
    <property type="molecule type" value="Genomic_DNA"/>
</dbReference>
<dbReference type="Proteomes" id="UP000239757">
    <property type="component" value="Unassembled WGS sequence"/>
</dbReference>
<evidence type="ECO:0000256" key="1">
    <source>
        <dbReference type="SAM" id="MobiDB-lite"/>
    </source>
</evidence>
<name>A0A2P5WPI1_GOSBA</name>
<feature type="compositionally biased region" description="Basic and acidic residues" evidence="1">
    <location>
        <begin position="55"/>
        <end position="68"/>
    </location>
</feature>
<dbReference type="AlphaFoldDB" id="A0A2P5WPI1"/>
<evidence type="ECO:0000313" key="2">
    <source>
        <dbReference type="EMBL" id="PPR92997.1"/>
    </source>
</evidence>
<feature type="region of interest" description="Disordered" evidence="1">
    <location>
        <begin position="1"/>
        <end position="82"/>
    </location>
</feature>
<protein>
    <submittedName>
        <fullName evidence="2">Uncharacterized protein</fullName>
    </submittedName>
</protein>
<gene>
    <name evidence="2" type="ORF">GOBAR_AA27670</name>
</gene>